<dbReference type="InterPro" id="IPR050560">
    <property type="entry name" value="MYB_TF"/>
</dbReference>
<dbReference type="EMBL" id="CM009751">
    <property type="protein sequence ID" value="PUZ63498.1"/>
    <property type="molecule type" value="Genomic_DNA"/>
</dbReference>
<accession>A0A2T7E6N9</accession>
<keyword evidence="1" id="KW-0238">DNA-binding</keyword>
<dbReference type="SUPFAM" id="SSF46689">
    <property type="entry name" value="Homeodomain-like"/>
    <property type="match status" value="1"/>
</dbReference>
<dbReference type="CDD" id="cd00167">
    <property type="entry name" value="SANT"/>
    <property type="match status" value="2"/>
</dbReference>
<evidence type="ECO:0000259" key="3">
    <source>
        <dbReference type="PROSITE" id="PS51294"/>
    </source>
</evidence>
<evidence type="ECO:0000256" key="1">
    <source>
        <dbReference type="ARBA" id="ARBA00023125"/>
    </source>
</evidence>
<dbReference type="AlphaFoldDB" id="A0A2T7E6N9"/>
<dbReference type="InterPro" id="IPR017930">
    <property type="entry name" value="Myb_dom"/>
</dbReference>
<evidence type="ECO:0000259" key="2">
    <source>
        <dbReference type="PROSITE" id="PS50090"/>
    </source>
</evidence>
<feature type="domain" description="HTH myb-type" evidence="3">
    <location>
        <begin position="60"/>
        <end position="108"/>
    </location>
</feature>
<dbReference type="OrthoDB" id="683124at2759"/>
<dbReference type="GO" id="GO:0000978">
    <property type="term" value="F:RNA polymerase II cis-regulatory region sequence-specific DNA binding"/>
    <property type="evidence" value="ECO:0007669"/>
    <property type="project" value="TreeGrafter"/>
</dbReference>
<dbReference type="PROSITE" id="PS51294">
    <property type="entry name" value="HTH_MYB"/>
    <property type="match status" value="2"/>
</dbReference>
<dbReference type="SMART" id="SM00717">
    <property type="entry name" value="SANT"/>
    <property type="match status" value="2"/>
</dbReference>
<reference evidence="4 5" key="1">
    <citation type="submission" date="2018-04" db="EMBL/GenBank/DDBJ databases">
        <title>WGS assembly of Panicum hallii var. hallii HAL2.</title>
        <authorList>
            <person name="Lovell J."/>
            <person name="Jenkins J."/>
            <person name="Lowry D."/>
            <person name="Mamidi S."/>
            <person name="Sreedasyam A."/>
            <person name="Weng X."/>
            <person name="Barry K."/>
            <person name="Bonette J."/>
            <person name="Campitelli B."/>
            <person name="Daum C."/>
            <person name="Gordon S."/>
            <person name="Gould B."/>
            <person name="Lipzen A."/>
            <person name="MacQueen A."/>
            <person name="Palacio-Mejia J."/>
            <person name="Plott C."/>
            <person name="Shakirov E."/>
            <person name="Shu S."/>
            <person name="Yoshinaga Y."/>
            <person name="Zane M."/>
            <person name="Rokhsar D."/>
            <person name="Grimwood J."/>
            <person name="Schmutz J."/>
            <person name="Juenger T."/>
        </authorList>
    </citation>
    <scope>NUCLEOTIDE SEQUENCE [LARGE SCALE GENOMIC DNA]</scope>
    <source>
        <strain evidence="5">cv. HAL2</strain>
    </source>
</reference>
<organism evidence="4 5">
    <name type="scientific">Panicum hallii var. hallii</name>
    <dbReference type="NCBI Taxonomy" id="1504633"/>
    <lineage>
        <taxon>Eukaryota</taxon>
        <taxon>Viridiplantae</taxon>
        <taxon>Streptophyta</taxon>
        <taxon>Embryophyta</taxon>
        <taxon>Tracheophyta</taxon>
        <taxon>Spermatophyta</taxon>
        <taxon>Magnoliopsida</taxon>
        <taxon>Liliopsida</taxon>
        <taxon>Poales</taxon>
        <taxon>Poaceae</taxon>
        <taxon>PACMAD clade</taxon>
        <taxon>Panicoideae</taxon>
        <taxon>Panicodae</taxon>
        <taxon>Paniceae</taxon>
        <taxon>Panicinae</taxon>
        <taxon>Panicum</taxon>
        <taxon>Panicum sect. Panicum</taxon>
    </lineage>
</organism>
<gene>
    <name evidence="4" type="ORF">GQ55_3G072600</name>
</gene>
<evidence type="ECO:0000313" key="5">
    <source>
        <dbReference type="Proteomes" id="UP000244336"/>
    </source>
</evidence>
<dbReference type="InterPro" id="IPR009057">
    <property type="entry name" value="Homeodomain-like_sf"/>
</dbReference>
<feature type="domain" description="Myb-like" evidence="2">
    <location>
        <begin position="61"/>
        <end position="104"/>
    </location>
</feature>
<feature type="domain" description="HTH myb-type" evidence="3">
    <location>
        <begin position="1"/>
        <end position="56"/>
    </location>
</feature>
<dbReference type="PANTHER" id="PTHR45614:SF262">
    <property type="entry name" value="TRANSCRIPTION FACTOR MYB44"/>
    <property type="match status" value="1"/>
</dbReference>
<sequence>MAAKKSSSWSKGEDTVLREQVRLHGEQSWERVSAALPGRSARSCRLRWYQRLAHAVAAGRPFSAEEDALIIACHRAYPNKWATIARFLPGRTDSDVKSRYNTVLREQLDLAPPPRRHPDGTLPLFPLVPGDVRRASGRGGTVLRRQPPEEAAGDDQSGACLALFPLAPGDLTKGSNSAREAAAMDVDVSAGGLPEMRLSPAPTAMAAFRAMVQAVRAP</sequence>
<dbReference type="GO" id="GO:0005634">
    <property type="term" value="C:nucleus"/>
    <property type="evidence" value="ECO:0007669"/>
    <property type="project" value="TreeGrafter"/>
</dbReference>
<name>A0A2T7E6N9_9POAL</name>
<proteinExistence type="predicted"/>
<dbReference type="GO" id="GO:0000981">
    <property type="term" value="F:DNA-binding transcription factor activity, RNA polymerase II-specific"/>
    <property type="evidence" value="ECO:0007669"/>
    <property type="project" value="TreeGrafter"/>
</dbReference>
<dbReference type="PROSITE" id="PS50090">
    <property type="entry name" value="MYB_LIKE"/>
    <property type="match status" value="2"/>
</dbReference>
<dbReference type="Proteomes" id="UP000244336">
    <property type="component" value="Chromosome 3"/>
</dbReference>
<evidence type="ECO:0008006" key="6">
    <source>
        <dbReference type="Google" id="ProtNLM"/>
    </source>
</evidence>
<dbReference type="Gene3D" id="1.10.10.60">
    <property type="entry name" value="Homeodomain-like"/>
    <property type="match status" value="2"/>
</dbReference>
<dbReference type="PANTHER" id="PTHR45614">
    <property type="entry name" value="MYB PROTEIN-RELATED"/>
    <property type="match status" value="1"/>
</dbReference>
<feature type="domain" description="Myb-like" evidence="2">
    <location>
        <begin position="1"/>
        <end position="52"/>
    </location>
</feature>
<protein>
    <recommendedName>
        <fullName evidence="6">HTH myb-type domain-containing protein</fullName>
    </recommendedName>
</protein>
<dbReference type="Pfam" id="PF00249">
    <property type="entry name" value="Myb_DNA-binding"/>
    <property type="match status" value="2"/>
</dbReference>
<dbReference type="Gramene" id="PUZ63498">
    <property type="protein sequence ID" value="PUZ63498"/>
    <property type="gene ID" value="GQ55_3G072600"/>
</dbReference>
<evidence type="ECO:0000313" key="4">
    <source>
        <dbReference type="EMBL" id="PUZ63498.1"/>
    </source>
</evidence>
<keyword evidence="5" id="KW-1185">Reference proteome</keyword>
<dbReference type="InterPro" id="IPR001005">
    <property type="entry name" value="SANT/Myb"/>
</dbReference>